<comment type="caution">
    <text evidence="1">The sequence shown here is derived from an EMBL/GenBank/DDBJ whole genome shotgun (WGS) entry which is preliminary data.</text>
</comment>
<reference evidence="1" key="1">
    <citation type="submission" date="2016-10" db="EMBL/GenBank/DDBJ databases">
        <title>Sequence of Gallionella enrichment culture.</title>
        <authorList>
            <person name="Poehlein A."/>
            <person name="Muehling M."/>
            <person name="Daniel R."/>
        </authorList>
    </citation>
    <scope>NUCLEOTIDE SEQUENCE</scope>
</reference>
<sequence>MRKIIILMTDGDNTNTSPSNSNGNASYYEGLGYIWQNLLGITSGSSSTRTSKMNGRFTALCSNVKDQGITIYTVGVQVSSSSKTLLQNCATTTDKYYDVTAASDLSAAFSSIAGSINALRISH</sequence>
<dbReference type="EMBL" id="MLJW01003039">
    <property type="protein sequence ID" value="OIQ73005.1"/>
    <property type="molecule type" value="Genomic_DNA"/>
</dbReference>
<organism evidence="1">
    <name type="scientific">mine drainage metagenome</name>
    <dbReference type="NCBI Taxonomy" id="410659"/>
    <lineage>
        <taxon>unclassified sequences</taxon>
        <taxon>metagenomes</taxon>
        <taxon>ecological metagenomes</taxon>
    </lineage>
</organism>
<dbReference type="AlphaFoldDB" id="A0A1J5QAK8"/>
<dbReference type="SUPFAM" id="SSF53300">
    <property type="entry name" value="vWA-like"/>
    <property type="match status" value="1"/>
</dbReference>
<dbReference type="InterPro" id="IPR036465">
    <property type="entry name" value="vWFA_dom_sf"/>
</dbReference>
<accession>A0A1J5QAK8</accession>
<protein>
    <submittedName>
        <fullName evidence="1">Uncharacterized protein</fullName>
    </submittedName>
</protein>
<evidence type="ECO:0000313" key="1">
    <source>
        <dbReference type="EMBL" id="OIQ73005.1"/>
    </source>
</evidence>
<gene>
    <name evidence="1" type="ORF">GALL_453600</name>
</gene>
<name>A0A1J5QAK8_9ZZZZ</name>
<dbReference type="Gene3D" id="3.40.50.410">
    <property type="entry name" value="von Willebrand factor, type A domain"/>
    <property type="match status" value="1"/>
</dbReference>
<proteinExistence type="predicted"/>